<organism evidence="2 3">
    <name type="scientific">Occallatibacter riparius</name>
    <dbReference type="NCBI Taxonomy" id="1002689"/>
    <lineage>
        <taxon>Bacteria</taxon>
        <taxon>Pseudomonadati</taxon>
        <taxon>Acidobacteriota</taxon>
        <taxon>Terriglobia</taxon>
        <taxon>Terriglobales</taxon>
        <taxon>Acidobacteriaceae</taxon>
        <taxon>Occallatibacter</taxon>
    </lineage>
</organism>
<dbReference type="AlphaFoldDB" id="A0A9J7BNM6"/>
<dbReference type="Gene3D" id="3.30.70.120">
    <property type="match status" value="1"/>
</dbReference>
<evidence type="ECO:0000256" key="1">
    <source>
        <dbReference type="ARBA" id="ARBA00010554"/>
    </source>
</evidence>
<protein>
    <submittedName>
        <fullName evidence="2">DUF190 domain-containing protein</fullName>
    </submittedName>
</protein>
<reference evidence="2" key="1">
    <citation type="submission" date="2021-04" db="EMBL/GenBank/DDBJ databases">
        <title>Phylogenetic analysis of Acidobacteriaceae.</title>
        <authorList>
            <person name="Qiu L."/>
            <person name="Zhang Q."/>
        </authorList>
    </citation>
    <scope>NUCLEOTIDE SEQUENCE</scope>
    <source>
        <strain evidence="2">DSM 25168</strain>
    </source>
</reference>
<gene>
    <name evidence="2" type="ORF">MOP44_18260</name>
</gene>
<proteinExistence type="inferred from homology"/>
<comment type="similarity">
    <text evidence="1">Belongs to the UPF0166 family.</text>
</comment>
<dbReference type="KEGG" id="orp:MOP44_18260"/>
<dbReference type="PANTHER" id="PTHR35983">
    <property type="entry name" value="UPF0166 PROTEIN TM_0021"/>
    <property type="match status" value="1"/>
</dbReference>
<evidence type="ECO:0000313" key="3">
    <source>
        <dbReference type="Proteomes" id="UP001059380"/>
    </source>
</evidence>
<sequence length="137" mass="15046">MSGWRQRLPTLELAAPDYEVWLKNGAAMLTTGKALKVTVYLSDGAKHKGVPVYTGVLDFLFKHEIAGATVCKGVAGFGAGHRIHAAHILELSDHLPIRIEFIDTAERVEKIMPELQQRCGCGLIEVQETNVIVPLRT</sequence>
<name>A0A9J7BNM6_9BACT</name>
<dbReference type="InterPro" id="IPR011322">
    <property type="entry name" value="N-reg_PII-like_a/b"/>
</dbReference>
<evidence type="ECO:0000313" key="2">
    <source>
        <dbReference type="EMBL" id="UWZ82510.1"/>
    </source>
</evidence>
<dbReference type="InterPro" id="IPR015867">
    <property type="entry name" value="N-reg_PII/ATP_PRibTrfase_C"/>
</dbReference>
<accession>A0A9J7BNM6</accession>
<dbReference type="EMBL" id="CP093313">
    <property type="protein sequence ID" value="UWZ82510.1"/>
    <property type="molecule type" value="Genomic_DNA"/>
</dbReference>
<dbReference type="InterPro" id="IPR003793">
    <property type="entry name" value="UPF0166"/>
</dbReference>
<dbReference type="RefSeq" id="WP_260791694.1">
    <property type="nucleotide sequence ID" value="NZ_CP093313.1"/>
</dbReference>
<dbReference type="Pfam" id="PF02641">
    <property type="entry name" value="DUF190"/>
    <property type="match status" value="1"/>
</dbReference>
<dbReference type="SUPFAM" id="SSF54913">
    <property type="entry name" value="GlnB-like"/>
    <property type="match status" value="1"/>
</dbReference>
<dbReference type="Proteomes" id="UP001059380">
    <property type="component" value="Chromosome"/>
</dbReference>
<keyword evidence="3" id="KW-1185">Reference proteome</keyword>
<dbReference type="PANTHER" id="PTHR35983:SF1">
    <property type="entry name" value="UPF0166 PROTEIN TM_0021"/>
    <property type="match status" value="1"/>
</dbReference>